<feature type="transmembrane region" description="Helical" evidence="8">
    <location>
        <begin position="434"/>
        <end position="455"/>
    </location>
</feature>
<feature type="transmembrane region" description="Helical" evidence="8">
    <location>
        <begin position="20"/>
        <end position="41"/>
    </location>
</feature>
<feature type="transmembrane region" description="Helical" evidence="8">
    <location>
        <begin position="62"/>
        <end position="85"/>
    </location>
</feature>
<dbReference type="PRINTS" id="PR00171">
    <property type="entry name" value="SUGRTRNSPORT"/>
</dbReference>
<proteinExistence type="inferred from homology"/>
<evidence type="ECO:0000256" key="4">
    <source>
        <dbReference type="ARBA" id="ARBA00022692"/>
    </source>
</evidence>
<protein>
    <recommendedName>
        <fullName evidence="9">Major facilitator superfamily (MFS) profile domain-containing protein</fullName>
    </recommendedName>
</protein>
<dbReference type="PROSITE" id="PS50850">
    <property type="entry name" value="MFS"/>
    <property type="match status" value="1"/>
</dbReference>
<dbReference type="RefSeq" id="XP_019018860.1">
    <property type="nucleotide sequence ID" value="XM_019164003.1"/>
</dbReference>
<dbReference type="GO" id="GO:0016020">
    <property type="term" value="C:membrane"/>
    <property type="evidence" value="ECO:0007669"/>
    <property type="project" value="UniProtKB-SubCell"/>
</dbReference>
<name>A0A1E3NNU0_9ASCO</name>
<feature type="transmembrane region" description="Helical" evidence="8">
    <location>
        <begin position="344"/>
        <end position="363"/>
    </location>
</feature>
<keyword evidence="6 8" id="KW-0472">Membrane</keyword>
<dbReference type="EMBL" id="KV454002">
    <property type="protein sequence ID" value="ODQ47747.1"/>
    <property type="molecule type" value="Genomic_DNA"/>
</dbReference>
<evidence type="ECO:0000256" key="1">
    <source>
        <dbReference type="ARBA" id="ARBA00004141"/>
    </source>
</evidence>
<organism evidence="10 11">
    <name type="scientific">Pichia membranifaciens NRRL Y-2026</name>
    <dbReference type="NCBI Taxonomy" id="763406"/>
    <lineage>
        <taxon>Eukaryota</taxon>
        <taxon>Fungi</taxon>
        <taxon>Dikarya</taxon>
        <taxon>Ascomycota</taxon>
        <taxon>Saccharomycotina</taxon>
        <taxon>Pichiomycetes</taxon>
        <taxon>Pichiales</taxon>
        <taxon>Pichiaceae</taxon>
        <taxon>Pichia</taxon>
    </lineage>
</organism>
<comment type="similarity">
    <text evidence="2 7">Belongs to the major facilitator superfamily. Sugar transporter (TC 2.A.1.1) family.</text>
</comment>
<accession>A0A1E3NNU0</accession>
<evidence type="ECO:0000313" key="11">
    <source>
        <dbReference type="Proteomes" id="UP000094455"/>
    </source>
</evidence>
<feature type="transmembrane region" description="Helical" evidence="8">
    <location>
        <begin position="183"/>
        <end position="203"/>
    </location>
</feature>
<feature type="transmembrane region" description="Helical" evidence="8">
    <location>
        <begin position="120"/>
        <end position="139"/>
    </location>
</feature>
<feature type="transmembrane region" description="Helical" evidence="8">
    <location>
        <begin position="151"/>
        <end position="171"/>
    </location>
</feature>
<dbReference type="Gene3D" id="1.20.1250.20">
    <property type="entry name" value="MFS general substrate transporter like domains"/>
    <property type="match status" value="1"/>
</dbReference>
<reference evidence="10 11" key="1">
    <citation type="journal article" date="2016" name="Proc. Natl. Acad. Sci. U.S.A.">
        <title>Comparative genomics of biotechnologically important yeasts.</title>
        <authorList>
            <person name="Riley R."/>
            <person name="Haridas S."/>
            <person name="Wolfe K.H."/>
            <person name="Lopes M.R."/>
            <person name="Hittinger C.T."/>
            <person name="Goeker M."/>
            <person name="Salamov A.A."/>
            <person name="Wisecaver J.H."/>
            <person name="Long T.M."/>
            <person name="Calvey C.H."/>
            <person name="Aerts A.L."/>
            <person name="Barry K.W."/>
            <person name="Choi C."/>
            <person name="Clum A."/>
            <person name="Coughlan A.Y."/>
            <person name="Deshpande S."/>
            <person name="Douglass A.P."/>
            <person name="Hanson S.J."/>
            <person name="Klenk H.-P."/>
            <person name="LaButti K.M."/>
            <person name="Lapidus A."/>
            <person name="Lindquist E.A."/>
            <person name="Lipzen A.M."/>
            <person name="Meier-Kolthoff J.P."/>
            <person name="Ohm R.A."/>
            <person name="Otillar R.P."/>
            <person name="Pangilinan J.L."/>
            <person name="Peng Y."/>
            <person name="Rokas A."/>
            <person name="Rosa C.A."/>
            <person name="Scheuner C."/>
            <person name="Sibirny A.A."/>
            <person name="Slot J.C."/>
            <person name="Stielow J.B."/>
            <person name="Sun H."/>
            <person name="Kurtzman C.P."/>
            <person name="Blackwell M."/>
            <person name="Grigoriev I.V."/>
            <person name="Jeffries T.W."/>
        </authorList>
    </citation>
    <scope>NUCLEOTIDE SEQUENCE [LARGE SCALE GENOMIC DNA]</scope>
    <source>
        <strain evidence="10 11">NRRL Y-2026</strain>
    </source>
</reference>
<dbReference type="Proteomes" id="UP000094455">
    <property type="component" value="Unassembled WGS sequence"/>
</dbReference>
<keyword evidence="11" id="KW-1185">Reference proteome</keyword>
<dbReference type="AlphaFoldDB" id="A0A1E3NNU0"/>
<dbReference type="InterPro" id="IPR005829">
    <property type="entry name" value="Sugar_transporter_CS"/>
</dbReference>
<feature type="transmembrane region" description="Helical" evidence="8">
    <location>
        <begin position="313"/>
        <end position="332"/>
    </location>
</feature>
<dbReference type="InterPro" id="IPR005828">
    <property type="entry name" value="MFS_sugar_transport-like"/>
</dbReference>
<evidence type="ECO:0000256" key="3">
    <source>
        <dbReference type="ARBA" id="ARBA00022448"/>
    </source>
</evidence>
<dbReference type="PANTHER" id="PTHR23503:SF8">
    <property type="entry name" value="FACILITATED GLUCOSE TRANSPORTER PROTEIN 1"/>
    <property type="match status" value="1"/>
</dbReference>
<evidence type="ECO:0000313" key="10">
    <source>
        <dbReference type="EMBL" id="ODQ47747.1"/>
    </source>
</evidence>
<sequence>MSRPSSSSPLLDAGGLRKKHWTPPLVVCVLICCLASIQYGFHMSELNAPAKYIRLSLGISQSQLGFATAIFSIGGLVSSTFASYISTNYGLKPSFIVTSVCYILGSFIESRAGSHSSLLLGRFVSGLGGGLAIVYVPIYVNDVSPVELRGILGSMTQISVNFGILLAQVLAMRWNSVESWRRILSVGWIIAGVNVVLAATSLVESPKWLVIRSKHADEALGTKILGSLRGSTSSAQDVHNEIEIWKVEKQGHLLLLESSPHLKNLGFWCYLTDKNYFNSKTIATFMMIGQQFAGINSVIFYGVDILNKVFPQYAVLANVLISVGNMVITAVSSTFLDRVGRKPLLLLSLLSMLLSLLVLSAGILTDKPLLTVVSIFTYVGSFAIGCGPIPFLIVSEVSQVEVKDIAQSWATDCNWVSVFVVGTMFPILNTLLGGWVYLIFAAVCVLFAVFVHNFVPETKGCATYDEVWAATGTGTGAGDRID</sequence>
<dbReference type="Pfam" id="PF00083">
    <property type="entry name" value="Sugar_tr"/>
    <property type="match status" value="1"/>
</dbReference>
<dbReference type="SUPFAM" id="SSF103473">
    <property type="entry name" value="MFS general substrate transporter"/>
    <property type="match status" value="1"/>
</dbReference>
<comment type="subcellular location">
    <subcellularLocation>
        <location evidence="1">Membrane</location>
        <topology evidence="1">Multi-pass membrane protein</topology>
    </subcellularLocation>
</comment>
<gene>
    <name evidence="10" type="ORF">PICMEDRAFT_71779</name>
</gene>
<feature type="transmembrane region" description="Helical" evidence="8">
    <location>
        <begin position="91"/>
        <end position="108"/>
    </location>
</feature>
<keyword evidence="3 7" id="KW-0813">Transport</keyword>
<dbReference type="OrthoDB" id="4540492at2759"/>
<dbReference type="PANTHER" id="PTHR23503">
    <property type="entry name" value="SOLUTE CARRIER FAMILY 2"/>
    <property type="match status" value="1"/>
</dbReference>
<keyword evidence="4 8" id="KW-0812">Transmembrane</keyword>
<feature type="domain" description="Major facilitator superfamily (MFS) profile" evidence="9">
    <location>
        <begin position="28"/>
        <end position="459"/>
    </location>
</feature>
<evidence type="ECO:0000256" key="8">
    <source>
        <dbReference type="SAM" id="Phobius"/>
    </source>
</evidence>
<dbReference type="GO" id="GO:0015149">
    <property type="term" value="F:hexose transmembrane transporter activity"/>
    <property type="evidence" value="ECO:0007669"/>
    <property type="project" value="TreeGrafter"/>
</dbReference>
<evidence type="ECO:0000256" key="7">
    <source>
        <dbReference type="RuleBase" id="RU003346"/>
    </source>
</evidence>
<dbReference type="PROSITE" id="PS00216">
    <property type="entry name" value="SUGAR_TRANSPORT_1"/>
    <property type="match status" value="1"/>
</dbReference>
<dbReference type="STRING" id="763406.A0A1E3NNU0"/>
<dbReference type="InterPro" id="IPR036259">
    <property type="entry name" value="MFS_trans_sf"/>
</dbReference>
<dbReference type="InterPro" id="IPR045263">
    <property type="entry name" value="GLUT"/>
</dbReference>
<evidence type="ECO:0000256" key="5">
    <source>
        <dbReference type="ARBA" id="ARBA00022989"/>
    </source>
</evidence>
<keyword evidence="5 8" id="KW-1133">Transmembrane helix</keyword>
<feature type="transmembrane region" description="Helical" evidence="8">
    <location>
        <begin position="375"/>
        <end position="397"/>
    </location>
</feature>
<dbReference type="GeneID" id="30180690"/>
<evidence type="ECO:0000259" key="9">
    <source>
        <dbReference type="PROSITE" id="PS50850"/>
    </source>
</evidence>
<dbReference type="NCBIfam" id="TIGR00879">
    <property type="entry name" value="SP"/>
    <property type="match status" value="1"/>
</dbReference>
<dbReference type="InterPro" id="IPR020846">
    <property type="entry name" value="MFS_dom"/>
</dbReference>
<evidence type="ECO:0000256" key="6">
    <source>
        <dbReference type="ARBA" id="ARBA00023136"/>
    </source>
</evidence>
<evidence type="ECO:0000256" key="2">
    <source>
        <dbReference type="ARBA" id="ARBA00010992"/>
    </source>
</evidence>
<dbReference type="InterPro" id="IPR003663">
    <property type="entry name" value="Sugar/inositol_transpt"/>
</dbReference>